<dbReference type="GO" id="GO:0017148">
    <property type="term" value="P:negative regulation of translation"/>
    <property type="evidence" value="ECO:0007669"/>
    <property type="project" value="TreeGrafter"/>
</dbReference>
<feature type="compositionally biased region" description="Polar residues" evidence="2">
    <location>
        <begin position="256"/>
        <end position="266"/>
    </location>
</feature>
<comment type="similarity">
    <text evidence="1">Belongs to the CNOT10 family.</text>
</comment>
<dbReference type="GeneID" id="110725591"/>
<reference evidence="3" key="2">
    <citation type="submission" date="2021-03" db="UniProtKB">
        <authorList>
            <consortium name="EnsemblPlants"/>
        </authorList>
    </citation>
    <scope>IDENTIFICATION</scope>
</reference>
<evidence type="ECO:0000313" key="4">
    <source>
        <dbReference type="Proteomes" id="UP000596660"/>
    </source>
</evidence>
<evidence type="ECO:0008006" key="5">
    <source>
        <dbReference type="Google" id="ProtNLM"/>
    </source>
</evidence>
<dbReference type="SMR" id="A0A803LH60"/>
<dbReference type="EnsemblPlants" id="AUR62013307-RA">
    <property type="protein sequence ID" value="AUR62013307-RA:cds"/>
    <property type="gene ID" value="AUR62013307"/>
</dbReference>
<dbReference type="InterPro" id="IPR039740">
    <property type="entry name" value="CNOT10"/>
</dbReference>
<protein>
    <recommendedName>
        <fullName evidence="5">CCR4-NOT transcription complex subunit 10</fullName>
    </recommendedName>
</protein>
<feature type="compositionally biased region" description="Low complexity" evidence="2">
    <location>
        <begin position="236"/>
        <end position="246"/>
    </location>
</feature>
<proteinExistence type="inferred from homology"/>
<dbReference type="InterPro" id="IPR011990">
    <property type="entry name" value="TPR-like_helical_dom_sf"/>
</dbReference>
<dbReference type="AlphaFoldDB" id="A0A803LH60"/>
<dbReference type="Gramene" id="AUR62013307-RA">
    <property type="protein sequence ID" value="AUR62013307-RA:cds"/>
    <property type="gene ID" value="AUR62013307"/>
</dbReference>
<evidence type="ECO:0000256" key="1">
    <source>
        <dbReference type="ARBA" id="ARBA00010080"/>
    </source>
</evidence>
<feature type="region of interest" description="Disordered" evidence="2">
    <location>
        <begin position="574"/>
        <end position="634"/>
    </location>
</feature>
<dbReference type="PANTHER" id="PTHR12979">
    <property type="entry name" value="CCR4-NOT TRANSCRIPTION COMPLEX SUBUNIT 10"/>
    <property type="match status" value="1"/>
</dbReference>
<gene>
    <name evidence="3" type="primary">LOC110725591</name>
</gene>
<dbReference type="Gene3D" id="1.25.40.10">
    <property type="entry name" value="Tetratricopeptide repeat domain"/>
    <property type="match status" value="2"/>
</dbReference>
<organism evidence="3 4">
    <name type="scientific">Chenopodium quinoa</name>
    <name type="common">Quinoa</name>
    <dbReference type="NCBI Taxonomy" id="63459"/>
    <lineage>
        <taxon>Eukaryota</taxon>
        <taxon>Viridiplantae</taxon>
        <taxon>Streptophyta</taxon>
        <taxon>Embryophyta</taxon>
        <taxon>Tracheophyta</taxon>
        <taxon>Spermatophyta</taxon>
        <taxon>Magnoliopsida</taxon>
        <taxon>eudicotyledons</taxon>
        <taxon>Gunneridae</taxon>
        <taxon>Pentapetalae</taxon>
        <taxon>Caryophyllales</taxon>
        <taxon>Chenopodiaceae</taxon>
        <taxon>Chenopodioideae</taxon>
        <taxon>Atripliceae</taxon>
        <taxon>Chenopodium</taxon>
    </lineage>
</organism>
<accession>A0A803LH60</accession>
<dbReference type="KEGG" id="cqi:110725591"/>
<dbReference type="GO" id="GO:0006402">
    <property type="term" value="P:mRNA catabolic process"/>
    <property type="evidence" value="ECO:0007669"/>
    <property type="project" value="TreeGrafter"/>
</dbReference>
<dbReference type="SMART" id="SM00028">
    <property type="entry name" value="TPR"/>
    <property type="match status" value="4"/>
</dbReference>
<evidence type="ECO:0000256" key="2">
    <source>
        <dbReference type="SAM" id="MobiDB-lite"/>
    </source>
</evidence>
<keyword evidence="4" id="KW-1185">Reference proteome</keyword>
<dbReference type="PANTHER" id="PTHR12979:SF5">
    <property type="entry name" value="CCR4-NOT TRANSCRIPTION COMPLEX SUBUNIT 10"/>
    <property type="match status" value="1"/>
</dbReference>
<feature type="compositionally biased region" description="Low complexity" evidence="2">
    <location>
        <begin position="1"/>
        <end position="11"/>
    </location>
</feature>
<evidence type="ECO:0000313" key="3">
    <source>
        <dbReference type="EnsemblPlants" id="AUR62013307-RA:cds"/>
    </source>
</evidence>
<name>A0A803LH60_CHEQI</name>
<dbReference type="InterPro" id="IPR019734">
    <property type="entry name" value="TPR_rpt"/>
</dbReference>
<dbReference type="GO" id="GO:0030014">
    <property type="term" value="C:CCR4-NOT complex"/>
    <property type="evidence" value="ECO:0007669"/>
    <property type="project" value="InterPro"/>
</dbReference>
<dbReference type="RefSeq" id="XP_021760747.1">
    <property type="nucleotide sequence ID" value="XM_021905055.1"/>
</dbReference>
<dbReference type="OrthoDB" id="25157at2759"/>
<dbReference type="Proteomes" id="UP000596660">
    <property type="component" value="Unplaced"/>
</dbReference>
<feature type="region of interest" description="Disordered" evidence="2">
    <location>
        <begin position="1"/>
        <end position="20"/>
    </location>
</feature>
<reference evidence="3" key="1">
    <citation type="journal article" date="2017" name="Nature">
        <title>The genome of Chenopodium quinoa.</title>
        <authorList>
            <person name="Jarvis D.E."/>
            <person name="Ho Y.S."/>
            <person name="Lightfoot D.J."/>
            <person name="Schmoeckel S.M."/>
            <person name="Li B."/>
            <person name="Borm T.J.A."/>
            <person name="Ohyanagi H."/>
            <person name="Mineta K."/>
            <person name="Michell C.T."/>
            <person name="Saber N."/>
            <person name="Kharbatia N.M."/>
            <person name="Rupper R.R."/>
            <person name="Sharp A.R."/>
            <person name="Dally N."/>
            <person name="Boughton B.A."/>
            <person name="Woo Y.H."/>
            <person name="Gao G."/>
            <person name="Schijlen E.G.W.M."/>
            <person name="Guo X."/>
            <person name="Momin A.A."/>
            <person name="Negrao S."/>
            <person name="Al-Babili S."/>
            <person name="Gehring C."/>
            <person name="Roessner U."/>
            <person name="Jung C."/>
            <person name="Murphy K."/>
            <person name="Arold S.T."/>
            <person name="Gojobori T."/>
            <person name="van der Linden C.G."/>
            <person name="van Loo E.N."/>
            <person name="Jellen E.N."/>
            <person name="Maughan P.J."/>
            <person name="Tester M."/>
        </authorList>
    </citation>
    <scope>NUCLEOTIDE SEQUENCE [LARGE SCALE GENOMIC DNA]</scope>
    <source>
        <strain evidence="3">cv. PI 614886</strain>
    </source>
</reference>
<sequence>MDSRDSTSSSSINVAREGSDDDGVLSATALLAKEAFALFQSDKFSECVDVLNQLLQKKEGDPKILHNIAVAKFLRDGCSDPKKLVEVLVNVKRKSEDLARASREQTDAASQAANKAISGAKGTNNLANSPSTVFTDEFDSSVAALNIATVLFHLHEYSKALSVLEPLFQNIEPIDETTALHVCLLLLDVAFVTQEASKFADVISYLEKAFGVSYMLNQADGGSTGQQPASNIVVKSSSIPNNSSASDDFNPEGTAAGNTSEGSLSRTLSDETIEYETLLSTLDISGQNISRASHLSTSNDLLRTPADRSTPTINLRLQLPLYKIQLLLLTRNLKAAKREVKLAMNIARDIDSSRALLLKSQLEYARGNNPKAFKLLRASNSQSDVGSSIIINNNIGCIYYQQGNQHTSSIFFHKALSNCSSLWKEKPRKLATFSQDKSFLIAYNCGVQYLSCGKPVLAARFFLKACLVFYNRPLLWLRLAECCLMALDKGLLKRTETPRHESQVKVQVIGQGKWRHLAFENGSLRSGFTNPDDREDLSLEKNSKPTLSLSFARQCLLNSLHLLGNSELKHIKSGSLTKSSAEESESTDVVTAKNLAHKNLGSNDTKSKDTAGSGQMSTNGDAKEQRGGAHSNTAAANTLSEYEEICKRENHKLKQAILIDLAFVELELGNPLNALSTALTLLNIPECSRMNAFLGHVYAAEALCLLNRPKEAAEHLSTYLASGNVELPYSEDDCRQWQAKKTLDAEDSNTGQTAARGSVYEEQQDNVFLSPEEARGALYVNLASMHVLQGELEQASRYAAQALATLPASQEAALMAVYLDLKLAKSREALIKLKRCCWVQFLPFSSRSKAAS</sequence>
<dbReference type="OMA" id="PECSRMY"/>
<feature type="compositionally biased region" description="Polar residues" evidence="2">
    <location>
        <begin position="600"/>
        <end position="620"/>
    </location>
</feature>
<feature type="region of interest" description="Disordered" evidence="2">
    <location>
        <begin position="236"/>
        <end position="266"/>
    </location>
</feature>
<dbReference type="SUPFAM" id="SSF48452">
    <property type="entry name" value="TPR-like"/>
    <property type="match status" value="1"/>
</dbReference>